<name>A0A179UT12_BLAGS</name>
<dbReference type="PANTHER" id="PTHR28159">
    <property type="entry name" value="TRAFFICKING PROTEIN PARTICLE COMPLEX II-SPECIFIC SUBUNIT 65"/>
    <property type="match status" value="1"/>
</dbReference>
<evidence type="ECO:0000256" key="1">
    <source>
        <dbReference type="SAM" id="MobiDB-lite"/>
    </source>
</evidence>
<accession>A0A179UT12</accession>
<dbReference type="STRING" id="559298.A0A179UT12"/>
<reference evidence="4" key="1">
    <citation type="journal article" date="2015" name="PLoS Genet.">
        <title>The dynamic genome and transcriptome of the human fungal pathogen Blastomyces and close relative Emmonsia.</title>
        <authorList>
            <person name="Munoz J.F."/>
            <person name="Gauthier G.M."/>
            <person name="Desjardins C.A."/>
            <person name="Gallo J.E."/>
            <person name="Holder J."/>
            <person name="Sullivan T.D."/>
            <person name="Marty A.J."/>
            <person name="Carmen J.C."/>
            <person name="Chen Z."/>
            <person name="Ding L."/>
            <person name="Gujja S."/>
            <person name="Magrini V."/>
            <person name="Misas E."/>
            <person name="Mitreva M."/>
            <person name="Priest M."/>
            <person name="Saif S."/>
            <person name="Whiston E.A."/>
            <person name="Young S."/>
            <person name="Zeng Q."/>
            <person name="Goldman W.E."/>
            <person name="Mardis E.R."/>
            <person name="Taylor J.W."/>
            <person name="McEwen J.G."/>
            <person name="Clay O.K."/>
            <person name="Klein B.S."/>
            <person name="Cuomo C.A."/>
        </authorList>
    </citation>
    <scope>NUCLEOTIDE SEQUENCE [LARGE SCALE GENOMIC DNA]</scope>
    <source>
        <strain evidence="4">SLH14081</strain>
    </source>
</reference>
<organism evidence="3 4">
    <name type="scientific">Blastomyces gilchristii (strain SLH14081)</name>
    <name type="common">Blastomyces dermatitidis</name>
    <dbReference type="NCBI Taxonomy" id="559298"/>
    <lineage>
        <taxon>Eukaryota</taxon>
        <taxon>Fungi</taxon>
        <taxon>Dikarya</taxon>
        <taxon>Ascomycota</taxon>
        <taxon>Pezizomycotina</taxon>
        <taxon>Eurotiomycetes</taxon>
        <taxon>Eurotiomycetidae</taxon>
        <taxon>Onygenales</taxon>
        <taxon>Ajellomycetaceae</taxon>
        <taxon>Blastomyces</taxon>
    </lineage>
</organism>
<evidence type="ECO:0000313" key="3">
    <source>
        <dbReference type="EMBL" id="OAT10328.1"/>
    </source>
</evidence>
<dbReference type="GeneID" id="8509291"/>
<dbReference type="InterPro" id="IPR024662">
    <property type="entry name" value="Trs65"/>
</dbReference>
<dbReference type="GO" id="GO:0006891">
    <property type="term" value="P:intra-Golgi vesicle-mediated transport"/>
    <property type="evidence" value="ECO:0007669"/>
    <property type="project" value="InterPro"/>
</dbReference>
<dbReference type="GO" id="GO:1990071">
    <property type="term" value="C:TRAPPII protein complex"/>
    <property type="evidence" value="ECO:0007669"/>
    <property type="project" value="InterPro"/>
</dbReference>
<dbReference type="Proteomes" id="UP000002038">
    <property type="component" value="Unassembled WGS sequence"/>
</dbReference>
<dbReference type="GO" id="GO:0005802">
    <property type="term" value="C:trans-Golgi network"/>
    <property type="evidence" value="ECO:0007669"/>
    <property type="project" value="TreeGrafter"/>
</dbReference>
<dbReference type="InterPro" id="IPR055420">
    <property type="entry name" value="IgD3_Trs65"/>
</dbReference>
<dbReference type="RefSeq" id="XP_031579276.1">
    <property type="nucleotide sequence ID" value="XM_031722396.1"/>
</dbReference>
<dbReference type="VEuPathDB" id="FungiDB:BDBG_05982"/>
<dbReference type="PANTHER" id="PTHR28159:SF1">
    <property type="entry name" value="TRAFFICKING PROTEIN PARTICLE COMPLEX II-SPECIFIC SUBUNIT 65"/>
    <property type="match status" value="1"/>
</dbReference>
<keyword evidence="4" id="KW-1185">Reference proteome</keyword>
<dbReference type="KEGG" id="bgh:BDBG_05982"/>
<feature type="region of interest" description="Disordered" evidence="1">
    <location>
        <begin position="384"/>
        <end position="412"/>
    </location>
</feature>
<protein>
    <recommendedName>
        <fullName evidence="2">Trafficking protein particle complex II-specific subunit 65 IgD3 domain-containing protein</fullName>
    </recommendedName>
</protein>
<sequence length="596" mass="65136">MAPEEFLRRAVLNTIVPYATQVNLEDALNSSIQENAEDAPSLLPTIRQRSLLFFDEILPVYIVLRLTNCSGHALKSQLPRLTVQLEAYAANGADGEDGEIEGPPQQQQQARDVIFSGTVSEDEDPLVVVNEVEEAGDVVNHIYVIWKLDTVLNRPRVRLQHPYVTFSASATLRPLNISSGDDEDEYLPSGISGSVNVFQSLVENVPQGQSNPQPFLPASRLLRVVPAAQEEASSYRVRQIKQRPFRIIPIASARIRYSRLNTYSSKPTTIASLDFEVTPFTNFDVILEKTELTLLDGQVESLTTDNGYALPVTCRPGDDMTLVYKLTPVPGMEATSSTTAVVYVLDISLGATICVSDECRPRISMKWRTNVDFSFPLNPTFGGPSQVLQRSNRPTSLPMTPSQSGGGGGGTTPAAAYAASAAALATNKRSTYISTTDIGVTISFSGPSSVEVGKPFHWDVFIVNRSEKAKKFAMAAVPRRKRADVRSSRHISRPSASSVSCGRRDEQIAEAVTDENIVYAMQKNAIPYDTELICLSTDIRVGPLYPGTCHSTELKLLPLAAGVLHVEAVRLVDLNTNEALDIRDLPDIVSFDRPAK</sequence>
<feature type="compositionally biased region" description="Polar residues" evidence="1">
    <location>
        <begin position="386"/>
        <end position="403"/>
    </location>
</feature>
<dbReference type="OrthoDB" id="5345392at2759"/>
<feature type="domain" description="Trafficking protein particle complex II-specific subunit 65 IgD3" evidence="2">
    <location>
        <begin position="425"/>
        <end position="589"/>
    </location>
</feature>
<dbReference type="EMBL" id="GG657459">
    <property type="protein sequence ID" value="OAT10328.1"/>
    <property type="molecule type" value="Genomic_DNA"/>
</dbReference>
<gene>
    <name evidence="3" type="ORF">BDBG_05982</name>
</gene>
<proteinExistence type="predicted"/>
<evidence type="ECO:0000259" key="2">
    <source>
        <dbReference type="Pfam" id="PF12735"/>
    </source>
</evidence>
<dbReference type="Pfam" id="PF12735">
    <property type="entry name" value="IgD3_Trs65"/>
    <property type="match status" value="1"/>
</dbReference>
<dbReference type="AlphaFoldDB" id="A0A179UT12"/>
<evidence type="ECO:0000313" key="4">
    <source>
        <dbReference type="Proteomes" id="UP000002038"/>
    </source>
</evidence>